<feature type="transmembrane region" description="Helical" evidence="12">
    <location>
        <begin position="406"/>
        <end position="431"/>
    </location>
</feature>
<dbReference type="PANTHER" id="PTHR42985">
    <property type="entry name" value="SODIUM-COUPLED MONOCARBOXYLATE TRANSPORTER"/>
    <property type="match status" value="1"/>
</dbReference>
<evidence type="ECO:0000256" key="7">
    <source>
        <dbReference type="ARBA" id="ARBA00023053"/>
    </source>
</evidence>
<feature type="transmembrane region" description="Helical" evidence="12">
    <location>
        <begin position="128"/>
        <end position="149"/>
    </location>
</feature>
<feature type="transmembrane region" description="Helical" evidence="12">
    <location>
        <begin position="438"/>
        <end position="455"/>
    </location>
</feature>
<feature type="transmembrane region" description="Helical" evidence="12">
    <location>
        <begin position="275"/>
        <end position="298"/>
    </location>
</feature>
<feature type="transmembrane region" description="Helical" evidence="12">
    <location>
        <begin position="510"/>
        <end position="531"/>
    </location>
</feature>
<sequence length="578" mass="64045">MQSITFDWIDYLVFCTLLGVSLVIGLYFGFLSKQDTTNEYLYGGKKMGCLPVAVSLLSSFLSGITFLGLPTEIYLYGSTYLSAPIGAAITALVTIYIFLPVFFKLQLSCINEYLELRFSKSVRKLSSVAYLIGLLASTSLIIYVPALAFSQVTNYSIHVITPVLTIICITYTSMGGVKAVIWTDTFQFFFTVIGVVSVFGIGLNEEGGFSRVWSIASEGNRTRVFDMDPSLFKRTSFWAVQSAVIMGSVARFSIGQKYVQKFLSVPTEKDAVKAIVMMTVGWIGLIIVCMFTGLIMYVKYLDCDPHKAGFVERSDQTLVYFVMDVAGHIRGLPGIFLAGLVSSSLATMSACLNTFSGMLYDDFIDQWLPASNKRESRAANIMKFNVVLAGVLSISLVLVMEKLGTIFEMVYSVTSILDAPIFTLFTLGILIPWTGKKGALAGGLTTLIFMMWLVGGSQWHVMNKRIQYEQFPTSTDGCDASLNISITSNSTLIEPIEAEDEPFFMFRISVFYFTLIGSFLGITVGVVTSYLTKEIDTSTVNPDHISPFLHRFLPKKKYIEVHIDDIKSPSIKENGYFD</sequence>
<evidence type="ECO:0008006" key="15">
    <source>
        <dbReference type="Google" id="ProtNLM"/>
    </source>
</evidence>
<dbReference type="AlphaFoldDB" id="A0ABD2X4C0"/>
<gene>
    <name evidence="13" type="ORF">TKK_006878</name>
</gene>
<evidence type="ECO:0000256" key="12">
    <source>
        <dbReference type="SAM" id="Phobius"/>
    </source>
</evidence>
<organism evidence="13 14">
    <name type="scientific">Trichogramma kaykai</name>
    <dbReference type="NCBI Taxonomy" id="54128"/>
    <lineage>
        <taxon>Eukaryota</taxon>
        <taxon>Metazoa</taxon>
        <taxon>Ecdysozoa</taxon>
        <taxon>Arthropoda</taxon>
        <taxon>Hexapoda</taxon>
        <taxon>Insecta</taxon>
        <taxon>Pterygota</taxon>
        <taxon>Neoptera</taxon>
        <taxon>Endopterygota</taxon>
        <taxon>Hymenoptera</taxon>
        <taxon>Apocrita</taxon>
        <taxon>Proctotrupomorpha</taxon>
        <taxon>Chalcidoidea</taxon>
        <taxon>Trichogrammatidae</taxon>
        <taxon>Trichogramma</taxon>
    </lineage>
</organism>
<name>A0ABD2X4C0_9HYME</name>
<comment type="similarity">
    <text evidence="2 11">Belongs to the sodium:solute symporter (SSF) (TC 2.A.21) family.</text>
</comment>
<evidence type="ECO:0000256" key="5">
    <source>
        <dbReference type="ARBA" id="ARBA00022692"/>
    </source>
</evidence>
<comment type="subcellular location">
    <subcellularLocation>
        <location evidence="1">Cell membrane</location>
        <topology evidence="1">Multi-pass membrane protein</topology>
    </subcellularLocation>
</comment>
<evidence type="ECO:0000256" key="6">
    <source>
        <dbReference type="ARBA" id="ARBA00022989"/>
    </source>
</evidence>
<feature type="transmembrane region" description="Helical" evidence="12">
    <location>
        <begin position="335"/>
        <end position="360"/>
    </location>
</feature>
<keyword evidence="7" id="KW-0915">Sodium</keyword>
<dbReference type="EMBL" id="JBJJXI010000055">
    <property type="protein sequence ID" value="KAL3399614.1"/>
    <property type="molecule type" value="Genomic_DNA"/>
</dbReference>
<evidence type="ECO:0000256" key="3">
    <source>
        <dbReference type="ARBA" id="ARBA00022448"/>
    </source>
</evidence>
<feature type="transmembrane region" description="Helical" evidence="12">
    <location>
        <begin position="6"/>
        <end position="28"/>
    </location>
</feature>
<keyword evidence="10" id="KW-0739">Sodium transport</keyword>
<evidence type="ECO:0000256" key="8">
    <source>
        <dbReference type="ARBA" id="ARBA00023065"/>
    </source>
</evidence>
<dbReference type="InterPro" id="IPR051163">
    <property type="entry name" value="Sodium:Solute_Symporter_SSF"/>
</dbReference>
<feature type="transmembrane region" description="Helical" evidence="12">
    <location>
        <begin position="49"/>
        <end position="69"/>
    </location>
</feature>
<dbReference type="GO" id="GO:0005886">
    <property type="term" value="C:plasma membrane"/>
    <property type="evidence" value="ECO:0007669"/>
    <property type="project" value="UniProtKB-SubCell"/>
</dbReference>
<feature type="transmembrane region" description="Helical" evidence="12">
    <location>
        <begin position="155"/>
        <end position="174"/>
    </location>
</feature>
<feature type="transmembrane region" description="Helical" evidence="12">
    <location>
        <begin position="381"/>
        <end position="400"/>
    </location>
</feature>
<dbReference type="Pfam" id="PF00474">
    <property type="entry name" value="SSF"/>
    <property type="match status" value="1"/>
</dbReference>
<dbReference type="GO" id="GO:0022857">
    <property type="term" value="F:transmembrane transporter activity"/>
    <property type="evidence" value="ECO:0007669"/>
    <property type="project" value="UniProtKB-ARBA"/>
</dbReference>
<keyword evidence="5 12" id="KW-0812">Transmembrane</keyword>
<dbReference type="InterPro" id="IPR001734">
    <property type="entry name" value="Na/solute_symporter"/>
</dbReference>
<evidence type="ECO:0000256" key="4">
    <source>
        <dbReference type="ARBA" id="ARBA00022475"/>
    </source>
</evidence>
<comment type="caution">
    <text evidence="13">The sequence shown here is derived from an EMBL/GenBank/DDBJ whole genome shotgun (WGS) entry which is preliminary data.</text>
</comment>
<dbReference type="Gene3D" id="1.20.1730.10">
    <property type="entry name" value="Sodium/glucose cotransporter"/>
    <property type="match status" value="1"/>
</dbReference>
<evidence type="ECO:0000313" key="14">
    <source>
        <dbReference type="Proteomes" id="UP001627154"/>
    </source>
</evidence>
<keyword evidence="8" id="KW-0406">Ion transport</keyword>
<evidence type="ECO:0000313" key="13">
    <source>
        <dbReference type="EMBL" id="KAL3399614.1"/>
    </source>
</evidence>
<evidence type="ECO:0000256" key="10">
    <source>
        <dbReference type="ARBA" id="ARBA00023201"/>
    </source>
</evidence>
<dbReference type="CDD" id="cd11492">
    <property type="entry name" value="SLC5sbd_NIS-SMVT"/>
    <property type="match status" value="1"/>
</dbReference>
<keyword evidence="6 12" id="KW-1133">Transmembrane helix</keyword>
<proteinExistence type="inferred from homology"/>
<dbReference type="GO" id="GO:0006814">
    <property type="term" value="P:sodium ion transport"/>
    <property type="evidence" value="ECO:0007669"/>
    <property type="project" value="UniProtKB-KW"/>
</dbReference>
<keyword evidence="4" id="KW-1003">Cell membrane</keyword>
<accession>A0ABD2X4C0</accession>
<dbReference type="PANTHER" id="PTHR42985:SF21">
    <property type="entry name" value="SODIUM-DEPENDENT MULTIVITAMIN TRANSPORTER-LIKE PROTEIN"/>
    <property type="match status" value="1"/>
</dbReference>
<evidence type="ECO:0000256" key="2">
    <source>
        <dbReference type="ARBA" id="ARBA00006434"/>
    </source>
</evidence>
<feature type="transmembrane region" description="Helical" evidence="12">
    <location>
        <begin position="81"/>
        <end position="107"/>
    </location>
</feature>
<reference evidence="13 14" key="1">
    <citation type="journal article" date="2024" name="bioRxiv">
        <title>A reference genome for Trichogramma kaykai: A tiny desert-dwelling parasitoid wasp with competing sex-ratio distorters.</title>
        <authorList>
            <person name="Culotta J."/>
            <person name="Lindsey A.R."/>
        </authorList>
    </citation>
    <scope>NUCLEOTIDE SEQUENCE [LARGE SCALE GENOMIC DNA]</scope>
    <source>
        <strain evidence="13 14">KSX58</strain>
    </source>
</reference>
<dbReference type="Proteomes" id="UP001627154">
    <property type="component" value="Unassembled WGS sequence"/>
</dbReference>
<protein>
    <recommendedName>
        <fullName evidence="15">Sodium-coupled monocarboxylate transporter 1</fullName>
    </recommendedName>
</protein>
<evidence type="ECO:0000256" key="9">
    <source>
        <dbReference type="ARBA" id="ARBA00023136"/>
    </source>
</evidence>
<feature type="transmembrane region" description="Helical" evidence="12">
    <location>
        <begin position="186"/>
        <end position="203"/>
    </location>
</feature>
<feature type="transmembrane region" description="Helical" evidence="12">
    <location>
        <begin position="235"/>
        <end position="254"/>
    </location>
</feature>
<keyword evidence="9 12" id="KW-0472">Membrane</keyword>
<evidence type="ECO:0000256" key="1">
    <source>
        <dbReference type="ARBA" id="ARBA00004651"/>
    </source>
</evidence>
<evidence type="ECO:0000256" key="11">
    <source>
        <dbReference type="RuleBase" id="RU362091"/>
    </source>
</evidence>
<dbReference type="PROSITE" id="PS50283">
    <property type="entry name" value="NA_SOLUT_SYMP_3"/>
    <property type="match status" value="1"/>
</dbReference>
<dbReference type="NCBIfam" id="TIGR00813">
    <property type="entry name" value="sss"/>
    <property type="match status" value="1"/>
</dbReference>
<keyword evidence="14" id="KW-1185">Reference proteome</keyword>
<keyword evidence="3" id="KW-0813">Transport</keyword>
<dbReference type="InterPro" id="IPR038377">
    <property type="entry name" value="Na/Glc_symporter_sf"/>
</dbReference>